<protein>
    <submittedName>
        <fullName evidence="9">Threonine/homoserine efflux transporter RhtA</fullName>
    </submittedName>
</protein>
<keyword evidence="6 7" id="KW-0472">Membrane</keyword>
<dbReference type="PANTHER" id="PTHR32322">
    <property type="entry name" value="INNER MEMBRANE TRANSPORTER"/>
    <property type="match status" value="1"/>
</dbReference>
<comment type="similarity">
    <text evidence="2">Belongs to the EamA transporter family.</text>
</comment>
<organism evidence="9 10">
    <name type="scientific">Dendrosporobacter quercicolus</name>
    <dbReference type="NCBI Taxonomy" id="146817"/>
    <lineage>
        <taxon>Bacteria</taxon>
        <taxon>Bacillati</taxon>
        <taxon>Bacillota</taxon>
        <taxon>Negativicutes</taxon>
        <taxon>Selenomonadales</taxon>
        <taxon>Sporomusaceae</taxon>
        <taxon>Dendrosporobacter</taxon>
    </lineage>
</organism>
<dbReference type="AlphaFoldDB" id="A0A1G9U9X8"/>
<dbReference type="OrthoDB" id="34284at2"/>
<keyword evidence="5 7" id="KW-1133">Transmembrane helix</keyword>
<comment type="subcellular location">
    <subcellularLocation>
        <location evidence="1">Cell membrane</location>
        <topology evidence="1">Multi-pass membrane protein</topology>
    </subcellularLocation>
</comment>
<feature type="transmembrane region" description="Helical" evidence="7">
    <location>
        <begin position="176"/>
        <end position="195"/>
    </location>
</feature>
<accession>A0A1G9U9X8</accession>
<dbReference type="STRING" id="146817.SAMN04488502_105232"/>
<dbReference type="InterPro" id="IPR037185">
    <property type="entry name" value="EmrE-like"/>
</dbReference>
<keyword evidence="10" id="KW-1185">Reference proteome</keyword>
<evidence type="ECO:0000256" key="3">
    <source>
        <dbReference type="ARBA" id="ARBA00022475"/>
    </source>
</evidence>
<feature type="transmembrane region" description="Helical" evidence="7">
    <location>
        <begin position="123"/>
        <end position="139"/>
    </location>
</feature>
<keyword evidence="4 7" id="KW-0812">Transmembrane</keyword>
<evidence type="ECO:0000256" key="1">
    <source>
        <dbReference type="ARBA" id="ARBA00004651"/>
    </source>
</evidence>
<dbReference type="SUPFAM" id="SSF103481">
    <property type="entry name" value="Multidrug resistance efflux transporter EmrE"/>
    <property type="match status" value="2"/>
</dbReference>
<feature type="transmembrane region" description="Helical" evidence="7">
    <location>
        <begin position="246"/>
        <end position="265"/>
    </location>
</feature>
<dbReference type="EMBL" id="FNHB01000005">
    <property type="protein sequence ID" value="SDM56345.1"/>
    <property type="molecule type" value="Genomic_DNA"/>
</dbReference>
<dbReference type="PANTHER" id="PTHR32322:SF18">
    <property type="entry name" value="S-ADENOSYLMETHIONINE_S-ADENOSYLHOMOCYSTEINE TRANSPORTER"/>
    <property type="match status" value="1"/>
</dbReference>
<evidence type="ECO:0000256" key="2">
    <source>
        <dbReference type="ARBA" id="ARBA00007362"/>
    </source>
</evidence>
<feature type="transmembrane region" description="Helical" evidence="7">
    <location>
        <begin position="67"/>
        <end position="86"/>
    </location>
</feature>
<evidence type="ECO:0000259" key="8">
    <source>
        <dbReference type="Pfam" id="PF00892"/>
    </source>
</evidence>
<evidence type="ECO:0000256" key="7">
    <source>
        <dbReference type="SAM" id="Phobius"/>
    </source>
</evidence>
<feature type="transmembrane region" description="Helical" evidence="7">
    <location>
        <begin position="151"/>
        <end position="169"/>
    </location>
</feature>
<feature type="transmembrane region" description="Helical" evidence="7">
    <location>
        <begin position="271"/>
        <end position="288"/>
    </location>
</feature>
<proteinExistence type="inferred from homology"/>
<feature type="transmembrane region" description="Helical" evidence="7">
    <location>
        <begin position="215"/>
        <end position="234"/>
    </location>
</feature>
<dbReference type="RefSeq" id="WP_092073269.1">
    <property type="nucleotide sequence ID" value="NZ_FNHB01000005.1"/>
</dbReference>
<evidence type="ECO:0000256" key="4">
    <source>
        <dbReference type="ARBA" id="ARBA00022692"/>
    </source>
</evidence>
<evidence type="ECO:0000313" key="10">
    <source>
        <dbReference type="Proteomes" id="UP000214880"/>
    </source>
</evidence>
<name>A0A1G9U9X8_9FIRM</name>
<dbReference type="Pfam" id="PF00892">
    <property type="entry name" value="EamA"/>
    <property type="match status" value="2"/>
</dbReference>
<evidence type="ECO:0000256" key="5">
    <source>
        <dbReference type="ARBA" id="ARBA00022989"/>
    </source>
</evidence>
<dbReference type="InterPro" id="IPR050638">
    <property type="entry name" value="AA-Vitamin_Transporters"/>
</dbReference>
<reference evidence="9 10" key="1">
    <citation type="submission" date="2016-10" db="EMBL/GenBank/DDBJ databases">
        <authorList>
            <person name="de Groot N.N."/>
        </authorList>
    </citation>
    <scope>NUCLEOTIDE SEQUENCE [LARGE SCALE GENOMIC DNA]</scope>
    <source>
        <strain evidence="9 10">DSM 1736</strain>
    </source>
</reference>
<sequence>MTNVKGALCLSAAASIWGGMYVASKYVLAVVPPFTLMAIRYIIAFIVLAIICRYNRISLIPRTNKFILFQIGFFGYFLSIAGQFIGTKLSSAHMGAVITTLSPVFQSAFAIWLLQEPLTARQLISITLSFAGVLIMNGMDGFTGGGHLQTGAFFLLLAALFWGYYSVLVRKISDHYSALQITAIGVFIAAAASLPAAWHELKGLEFTLVLTTGPVAFSLFYIGVISTAGAFLLWNKGLALVPAHQAGLFFFLQPLVGSFLGWAVLDEHLSWPFYLGSLLILVAVYLVMQPNAAAATERHR</sequence>
<gene>
    <name evidence="9" type="ORF">SAMN04488502_105232</name>
</gene>
<feature type="domain" description="EamA" evidence="8">
    <location>
        <begin position="5"/>
        <end position="137"/>
    </location>
</feature>
<dbReference type="Proteomes" id="UP000214880">
    <property type="component" value="Unassembled WGS sequence"/>
</dbReference>
<evidence type="ECO:0000256" key="6">
    <source>
        <dbReference type="ARBA" id="ARBA00023136"/>
    </source>
</evidence>
<feature type="domain" description="EamA" evidence="8">
    <location>
        <begin position="150"/>
        <end position="288"/>
    </location>
</feature>
<feature type="transmembrane region" description="Helical" evidence="7">
    <location>
        <begin position="92"/>
        <end position="114"/>
    </location>
</feature>
<dbReference type="InterPro" id="IPR000620">
    <property type="entry name" value="EamA_dom"/>
</dbReference>
<keyword evidence="3" id="KW-1003">Cell membrane</keyword>
<dbReference type="GO" id="GO:0005886">
    <property type="term" value="C:plasma membrane"/>
    <property type="evidence" value="ECO:0007669"/>
    <property type="project" value="UniProtKB-SubCell"/>
</dbReference>
<feature type="transmembrane region" description="Helical" evidence="7">
    <location>
        <begin position="39"/>
        <end position="55"/>
    </location>
</feature>
<evidence type="ECO:0000313" key="9">
    <source>
        <dbReference type="EMBL" id="SDM56345.1"/>
    </source>
</evidence>